<comment type="caution">
    <text evidence="1">The sequence shown here is derived from an EMBL/GenBank/DDBJ whole genome shotgun (WGS) entry which is preliminary data.</text>
</comment>
<protein>
    <submittedName>
        <fullName evidence="1">Uncharacterized protein</fullName>
    </submittedName>
</protein>
<dbReference type="EMBL" id="JAXCGZ010019716">
    <property type="protein sequence ID" value="KAK7065869.1"/>
    <property type="molecule type" value="Genomic_DNA"/>
</dbReference>
<feature type="non-terminal residue" evidence="1">
    <location>
        <position position="60"/>
    </location>
</feature>
<evidence type="ECO:0000313" key="2">
    <source>
        <dbReference type="Proteomes" id="UP001381693"/>
    </source>
</evidence>
<dbReference type="Proteomes" id="UP001381693">
    <property type="component" value="Unassembled WGS sequence"/>
</dbReference>
<dbReference type="AlphaFoldDB" id="A0AAN8WT64"/>
<accession>A0AAN8WT64</accession>
<keyword evidence="2" id="KW-1185">Reference proteome</keyword>
<sequence length="60" mass="6818">QHNSEQDNSAQLLSATQFRAISQRNTIPSKTILRNYSAQHNSKQDNSAQLQFRAMTVTLK</sequence>
<gene>
    <name evidence="1" type="ORF">SK128_013918</name>
</gene>
<name>A0AAN8WT64_HALRR</name>
<reference evidence="1 2" key="1">
    <citation type="submission" date="2023-11" db="EMBL/GenBank/DDBJ databases">
        <title>Halocaridina rubra genome assembly.</title>
        <authorList>
            <person name="Smith C."/>
        </authorList>
    </citation>
    <scope>NUCLEOTIDE SEQUENCE [LARGE SCALE GENOMIC DNA]</scope>
    <source>
        <strain evidence="1">EP-1</strain>
        <tissue evidence="1">Whole</tissue>
    </source>
</reference>
<organism evidence="1 2">
    <name type="scientific">Halocaridina rubra</name>
    <name type="common">Hawaiian red shrimp</name>
    <dbReference type="NCBI Taxonomy" id="373956"/>
    <lineage>
        <taxon>Eukaryota</taxon>
        <taxon>Metazoa</taxon>
        <taxon>Ecdysozoa</taxon>
        <taxon>Arthropoda</taxon>
        <taxon>Crustacea</taxon>
        <taxon>Multicrustacea</taxon>
        <taxon>Malacostraca</taxon>
        <taxon>Eumalacostraca</taxon>
        <taxon>Eucarida</taxon>
        <taxon>Decapoda</taxon>
        <taxon>Pleocyemata</taxon>
        <taxon>Caridea</taxon>
        <taxon>Atyoidea</taxon>
        <taxon>Atyidae</taxon>
        <taxon>Halocaridina</taxon>
    </lineage>
</organism>
<feature type="non-terminal residue" evidence="1">
    <location>
        <position position="1"/>
    </location>
</feature>
<evidence type="ECO:0000313" key="1">
    <source>
        <dbReference type="EMBL" id="KAK7065869.1"/>
    </source>
</evidence>
<proteinExistence type="predicted"/>